<feature type="coiled-coil region" evidence="1">
    <location>
        <begin position="1"/>
        <end position="79"/>
    </location>
</feature>
<accession>A0A0R0LY44</accession>
<comment type="caution">
    <text evidence="2">The sequence shown here is derived from an EMBL/GenBank/DDBJ whole genome shotgun (WGS) entry which is preliminary data.</text>
</comment>
<dbReference type="Proteomes" id="UP000051530">
    <property type="component" value="Unassembled WGS sequence"/>
</dbReference>
<dbReference type="GO" id="GO:0006888">
    <property type="term" value="P:endoplasmic reticulum to Golgi vesicle-mediated transport"/>
    <property type="evidence" value="ECO:0007669"/>
    <property type="project" value="InterPro"/>
</dbReference>
<dbReference type="VEuPathDB" id="MicrosporidiaDB:M153_3250007438"/>
<keyword evidence="1" id="KW-0175">Coiled coil</keyword>
<proteinExistence type="predicted"/>
<dbReference type="EMBL" id="LGUB01000110">
    <property type="protein sequence ID" value="KRH94237.1"/>
    <property type="molecule type" value="Genomic_DNA"/>
</dbReference>
<gene>
    <name evidence="2" type="ORF">M153_3250007438</name>
</gene>
<dbReference type="AlphaFoldDB" id="A0A0R0LY44"/>
<name>A0A0R0LY44_9MICR</name>
<evidence type="ECO:0000256" key="1">
    <source>
        <dbReference type="SAM" id="Coils"/>
    </source>
</evidence>
<keyword evidence="3" id="KW-1185">Reference proteome</keyword>
<dbReference type="GO" id="GO:0006890">
    <property type="term" value="P:retrograde vesicle-mediated transport, Golgi to endoplasmic reticulum"/>
    <property type="evidence" value="ECO:0007669"/>
    <property type="project" value="InterPro"/>
</dbReference>
<organism evidence="2 3">
    <name type="scientific">Pseudoloma neurophilia</name>
    <dbReference type="NCBI Taxonomy" id="146866"/>
    <lineage>
        <taxon>Eukaryota</taxon>
        <taxon>Fungi</taxon>
        <taxon>Fungi incertae sedis</taxon>
        <taxon>Microsporidia</taxon>
        <taxon>Pseudoloma</taxon>
    </lineage>
</organism>
<dbReference type="InterPro" id="IPR007528">
    <property type="entry name" value="RINT1_Tip20"/>
</dbReference>
<sequence>MYNLLEEREQLKNKLKILRKRLGTAELDEVDPQNAQFIFEKQDLLQKLKDQEKSAAHLINELTDKVNEYKNHEKTQMRENIINSIQGHITEINSWTVQSEKEYLKLLKIERKNAKLPIFADKIRKLARKIRQQVITNLEKDLEEIITIDGNIVDLLEVILKVKKAESVFTEQIFTNLIHSKIYDEFSFHFFTQKETNRLDKPEWYFQFLTQQLEKASFLCKCYDRVSLESEHTKLGTMKISPSKQDSQSIHGLILKIYSILEIKINELKKTESKQKRNLLFHFTEQYLLFRENLIRSYNMSLQIIDLPETILKIQKDHIMENFNQIHVQTFSEWFKNYKKIYKENFLLAFSYVSLQSDLFNNLILFITEAIVDYLETFLNKMTFYNQEEKNTLCLVISGVDKLKNYLRSEELSFILQIEQKTECAPEILSGISVDTRPFVKFIEKHLGFVRKIISHDIIQILSNISYFDTITEEKMIKYTGMLTKKTAHYFESLSEQRFFVESTIIREIDEFIVRNIVLKRKFDSGTLFLYHDFIKKVMQLDERKSEWQCLLAYQHLKNIFDGVRDGDEFFSQIFSLYQR</sequence>
<dbReference type="GO" id="GO:0070939">
    <property type="term" value="C:Dsl1/NZR complex"/>
    <property type="evidence" value="ECO:0007669"/>
    <property type="project" value="InterPro"/>
</dbReference>
<evidence type="ECO:0000313" key="2">
    <source>
        <dbReference type="EMBL" id="KRH94237.1"/>
    </source>
</evidence>
<reference evidence="2 3" key="1">
    <citation type="submission" date="2015-07" db="EMBL/GenBank/DDBJ databases">
        <title>The genome of Pseudoloma neurophilia, a relevant intracellular parasite of the zebrafish.</title>
        <authorList>
            <person name="Ndikumana S."/>
            <person name="Pelin A."/>
            <person name="Sanders J."/>
            <person name="Corradi N."/>
        </authorList>
    </citation>
    <scope>NUCLEOTIDE SEQUENCE [LARGE SCALE GENOMIC DNA]</scope>
    <source>
        <strain evidence="2 3">MK1</strain>
    </source>
</reference>
<dbReference type="Pfam" id="PF04437">
    <property type="entry name" value="RINT1_TIP1"/>
    <property type="match status" value="1"/>
</dbReference>
<protein>
    <submittedName>
        <fullName evidence="2">ER to golgi transport protein/RAD50-interacting protein 1</fullName>
    </submittedName>
</protein>
<dbReference type="OrthoDB" id="2189254at2759"/>
<evidence type="ECO:0000313" key="3">
    <source>
        <dbReference type="Proteomes" id="UP000051530"/>
    </source>
</evidence>